<keyword evidence="2 5" id="KW-0349">Heme</keyword>
<evidence type="ECO:0000256" key="6">
    <source>
        <dbReference type="RuleBase" id="RU000461"/>
    </source>
</evidence>
<evidence type="ECO:0000256" key="4">
    <source>
        <dbReference type="ARBA" id="ARBA00023004"/>
    </source>
</evidence>
<reference evidence="7" key="1">
    <citation type="journal article" date="2017" name="Nature">
        <title>The genome of Chenopodium quinoa.</title>
        <authorList>
            <person name="Jarvis D.E."/>
            <person name="Ho Y.S."/>
            <person name="Lightfoot D.J."/>
            <person name="Schmoeckel S.M."/>
            <person name="Li B."/>
            <person name="Borm T.J.A."/>
            <person name="Ohyanagi H."/>
            <person name="Mineta K."/>
            <person name="Michell C.T."/>
            <person name="Saber N."/>
            <person name="Kharbatia N.M."/>
            <person name="Rupper R.R."/>
            <person name="Sharp A.R."/>
            <person name="Dally N."/>
            <person name="Boughton B.A."/>
            <person name="Woo Y.H."/>
            <person name="Gao G."/>
            <person name="Schijlen E.G.W.M."/>
            <person name="Guo X."/>
            <person name="Momin A.A."/>
            <person name="Negrao S."/>
            <person name="Al-Babili S."/>
            <person name="Gehring C."/>
            <person name="Roessner U."/>
            <person name="Jung C."/>
            <person name="Murphy K."/>
            <person name="Arold S.T."/>
            <person name="Gojobori T."/>
            <person name="van der Linden C.G."/>
            <person name="van Loo E.N."/>
            <person name="Jellen E.N."/>
            <person name="Maughan P.J."/>
            <person name="Tester M."/>
        </authorList>
    </citation>
    <scope>NUCLEOTIDE SEQUENCE [LARGE SCALE GENOMIC DNA]</scope>
    <source>
        <strain evidence="7">cv. PI 614886</strain>
    </source>
</reference>
<dbReference type="CDD" id="cd11042">
    <property type="entry name" value="CYP51-like"/>
    <property type="match status" value="1"/>
</dbReference>
<dbReference type="Pfam" id="PF00067">
    <property type="entry name" value="p450"/>
    <property type="match status" value="1"/>
</dbReference>
<dbReference type="GO" id="GO:0020037">
    <property type="term" value="F:heme binding"/>
    <property type="evidence" value="ECO:0007669"/>
    <property type="project" value="InterPro"/>
</dbReference>
<evidence type="ECO:0000256" key="5">
    <source>
        <dbReference type="PIRSR" id="PIRSR602403-1"/>
    </source>
</evidence>
<dbReference type="AlphaFoldDB" id="A0A803MV87"/>
<keyword evidence="6" id="KW-0560">Oxidoreductase</keyword>
<dbReference type="GO" id="GO:0016705">
    <property type="term" value="F:oxidoreductase activity, acting on paired donors, with incorporation or reduction of molecular oxygen"/>
    <property type="evidence" value="ECO:0007669"/>
    <property type="project" value="InterPro"/>
</dbReference>
<dbReference type="Proteomes" id="UP000596660">
    <property type="component" value="Unplaced"/>
</dbReference>
<dbReference type="InterPro" id="IPR050529">
    <property type="entry name" value="CYP450_sterol_14alpha_dmase"/>
</dbReference>
<dbReference type="InterPro" id="IPR002403">
    <property type="entry name" value="Cyt_P450_E_grp-IV"/>
</dbReference>
<evidence type="ECO:0000256" key="2">
    <source>
        <dbReference type="ARBA" id="ARBA00022617"/>
    </source>
</evidence>
<dbReference type="PRINTS" id="PR00385">
    <property type="entry name" value="P450"/>
</dbReference>
<evidence type="ECO:0000256" key="3">
    <source>
        <dbReference type="ARBA" id="ARBA00022723"/>
    </source>
</evidence>
<comment type="similarity">
    <text evidence="1 6">Belongs to the cytochrome P450 family.</text>
</comment>
<dbReference type="InterPro" id="IPR036396">
    <property type="entry name" value="Cyt_P450_sf"/>
</dbReference>
<evidence type="ECO:0000313" key="7">
    <source>
        <dbReference type="EnsemblPlants" id="AUR62035814-RA:cds"/>
    </source>
</evidence>
<dbReference type="InterPro" id="IPR001128">
    <property type="entry name" value="Cyt_P450"/>
</dbReference>
<evidence type="ECO:0000256" key="1">
    <source>
        <dbReference type="ARBA" id="ARBA00010617"/>
    </source>
</evidence>
<dbReference type="SUPFAM" id="SSF48264">
    <property type="entry name" value="Cytochrome P450"/>
    <property type="match status" value="1"/>
</dbReference>
<feature type="binding site" description="axial binding residue" evidence="5">
    <location>
        <position position="258"/>
    </location>
    <ligand>
        <name>heme</name>
        <dbReference type="ChEBI" id="CHEBI:30413"/>
    </ligand>
    <ligandPart>
        <name>Fe</name>
        <dbReference type="ChEBI" id="CHEBI:18248"/>
    </ligandPart>
</feature>
<dbReference type="Gene3D" id="1.10.630.10">
    <property type="entry name" value="Cytochrome P450"/>
    <property type="match status" value="1"/>
</dbReference>
<dbReference type="EnsemblPlants" id="AUR62035814-RA">
    <property type="protein sequence ID" value="AUR62035814-RA:cds"/>
    <property type="gene ID" value="AUR62035814"/>
</dbReference>
<evidence type="ECO:0000313" key="8">
    <source>
        <dbReference type="Proteomes" id="UP000596660"/>
    </source>
</evidence>
<protein>
    <recommendedName>
        <fullName evidence="9">Cytochrome P450</fullName>
    </recommendedName>
</protein>
<evidence type="ECO:0008006" key="9">
    <source>
        <dbReference type="Google" id="ProtNLM"/>
    </source>
</evidence>
<keyword evidence="3 5" id="KW-0479">Metal-binding</keyword>
<dbReference type="GO" id="GO:0004497">
    <property type="term" value="F:monooxygenase activity"/>
    <property type="evidence" value="ECO:0007669"/>
    <property type="project" value="UniProtKB-KW"/>
</dbReference>
<accession>A0A803MV87</accession>
<dbReference type="InterPro" id="IPR017972">
    <property type="entry name" value="Cyt_P450_CS"/>
</dbReference>
<organism evidence="7 8">
    <name type="scientific">Chenopodium quinoa</name>
    <name type="common">Quinoa</name>
    <dbReference type="NCBI Taxonomy" id="63459"/>
    <lineage>
        <taxon>Eukaryota</taxon>
        <taxon>Viridiplantae</taxon>
        <taxon>Streptophyta</taxon>
        <taxon>Embryophyta</taxon>
        <taxon>Tracheophyta</taxon>
        <taxon>Spermatophyta</taxon>
        <taxon>Magnoliopsida</taxon>
        <taxon>eudicotyledons</taxon>
        <taxon>Gunneridae</taxon>
        <taxon>Pentapetalae</taxon>
        <taxon>Caryophyllales</taxon>
        <taxon>Chenopodiaceae</taxon>
        <taxon>Chenopodioideae</taxon>
        <taxon>Atripliceae</taxon>
        <taxon>Chenopodium</taxon>
    </lineage>
</organism>
<dbReference type="PANTHER" id="PTHR24304">
    <property type="entry name" value="CYTOCHROME P450 FAMILY 7"/>
    <property type="match status" value="1"/>
</dbReference>
<keyword evidence="6" id="KW-0503">Monooxygenase</keyword>
<name>A0A803MV87_CHEQI</name>
<dbReference type="PROSITE" id="PS00086">
    <property type="entry name" value="CYTOCHROME_P450"/>
    <property type="match status" value="1"/>
</dbReference>
<dbReference type="Gramene" id="AUR62035814-RA">
    <property type="protein sequence ID" value="AUR62035814-RA:cds"/>
    <property type="gene ID" value="AUR62035814"/>
</dbReference>
<comment type="cofactor">
    <cofactor evidence="5">
        <name>heme</name>
        <dbReference type="ChEBI" id="CHEBI:30413"/>
    </cofactor>
</comment>
<sequence length="315" mass="36175">MENLIILIASRCFLGREVRENLSEDVTALINEINVAMGPLTTMFPHLPIPPHRRRDKARKRLDDIFSKVILSRRSSPKSEDDMLQSLVNSKYKDGRATTVTEVTGMLITALYGGQRSSSTTATWVGANLFYHKKFWLHAMEEQIRLMKKYGDAITYDALSEMHVLYRCIKEALRLHPPIPMLLRQSHKDFTVTIRKGDKYDIPKGHIIAVSPILSNRVPHIYKNPDSHDPERFCPGREEDKLAGPFSFISFGGGKHSCLGESFAFLELKTIWSYLIRNFELELISSFPETKCDDIIHSPKGKVMIRYKRRKLVIE</sequence>
<keyword evidence="4 5" id="KW-0408">Iron</keyword>
<reference evidence="7" key="2">
    <citation type="submission" date="2021-03" db="UniProtKB">
        <authorList>
            <consortium name="EnsemblPlants"/>
        </authorList>
    </citation>
    <scope>IDENTIFICATION</scope>
</reference>
<dbReference type="PRINTS" id="PR00465">
    <property type="entry name" value="EP450IV"/>
</dbReference>
<dbReference type="PANTHER" id="PTHR24304:SF2">
    <property type="entry name" value="24-HYDROXYCHOLESTEROL 7-ALPHA-HYDROXYLASE"/>
    <property type="match status" value="1"/>
</dbReference>
<keyword evidence="8" id="KW-1185">Reference proteome</keyword>
<proteinExistence type="inferred from homology"/>
<dbReference type="GO" id="GO:0005506">
    <property type="term" value="F:iron ion binding"/>
    <property type="evidence" value="ECO:0007669"/>
    <property type="project" value="InterPro"/>
</dbReference>